<evidence type="ECO:0000313" key="3">
    <source>
        <dbReference type="Proteomes" id="UP001153069"/>
    </source>
</evidence>
<protein>
    <recommendedName>
        <fullName evidence="4">Secreted protein</fullName>
    </recommendedName>
</protein>
<evidence type="ECO:0000313" key="2">
    <source>
        <dbReference type="EMBL" id="CAB9521621.1"/>
    </source>
</evidence>
<dbReference type="EMBL" id="CAICTM010001213">
    <property type="protein sequence ID" value="CAB9521621.1"/>
    <property type="molecule type" value="Genomic_DNA"/>
</dbReference>
<gene>
    <name evidence="2" type="ORF">SEMRO_1215_G253111.1</name>
</gene>
<organism evidence="2 3">
    <name type="scientific">Seminavis robusta</name>
    <dbReference type="NCBI Taxonomy" id="568900"/>
    <lineage>
        <taxon>Eukaryota</taxon>
        <taxon>Sar</taxon>
        <taxon>Stramenopiles</taxon>
        <taxon>Ochrophyta</taxon>
        <taxon>Bacillariophyta</taxon>
        <taxon>Bacillariophyceae</taxon>
        <taxon>Bacillariophycidae</taxon>
        <taxon>Naviculales</taxon>
        <taxon>Naviculaceae</taxon>
        <taxon>Seminavis</taxon>
    </lineage>
</organism>
<sequence>MSAAAAFHRLLDIVLTVLWKLRLKTKRCKDSLDYLGSSFIGIRRKYDGIRTTSATTEVVVVVALRGTTSSFTSRLIGRFRTLTMTAVLGRAKISRIRSFAVTRRRR</sequence>
<feature type="chain" id="PRO_5040290139" description="Secreted protein" evidence="1">
    <location>
        <begin position="17"/>
        <end position="106"/>
    </location>
</feature>
<evidence type="ECO:0000256" key="1">
    <source>
        <dbReference type="SAM" id="SignalP"/>
    </source>
</evidence>
<evidence type="ECO:0008006" key="4">
    <source>
        <dbReference type="Google" id="ProtNLM"/>
    </source>
</evidence>
<accession>A0A9N8HPV4</accession>
<name>A0A9N8HPV4_9STRA</name>
<reference evidence="2" key="1">
    <citation type="submission" date="2020-06" db="EMBL/GenBank/DDBJ databases">
        <authorList>
            <consortium name="Plant Systems Biology data submission"/>
        </authorList>
    </citation>
    <scope>NUCLEOTIDE SEQUENCE</scope>
    <source>
        <strain evidence="2">D6</strain>
    </source>
</reference>
<feature type="signal peptide" evidence="1">
    <location>
        <begin position="1"/>
        <end position="16"/>
    </location>
</feature>
<keyword evidence="1" id="KW-0732">Signal</keyword>
<keyword evidence="3" id="KW-1185">Reference proteome</keyword>
<dbReference type="AlphaFoldDB" id="A0A9N8HPV4"/>
<proteinExistence type="predicted"/>
<dbReference type="Proteomes" id="UP001153069">
    <property type="component" value="Unassembled WGS sequence"/>
</dbReference>
<comment type="caution">
    <text evidence="2">The sequence shown here is derived from an EMBL/GenBank/DDBJ whole genome shotgun (WGS) entry which is preliminary data.</text>
</comment>